<organism evidence="2 3">
    <name type="scientific">Didymella glomerata</name>
    <dbReference type="NCBI Taxonomy" id="749621"/>
    <lineage>
        <taxon>Eukaryota</taxon>
        <taxon>Fungi</taxon>
        <taxon>Dikarya</taxon>
        <taxon>Ascomycota</taxon>
        <taxon>Pezizomycotina</taxon>
        <taxon>Dothideomycetes</taxon>
        <taxon>Pleosporomycetidae</taxon>
        <taxon>Pleosporales</taxon>
        <taxon>Pleosporineae</taxon>
        <taxon>Didymellaceae</taxon>
        <taxon>Didymella</taxon>
    </lineage>
</organism>
<reference evidence="2" key="1">
    <citation type="submission" date="2022-10" db="EMBL/GenBank/DDBJ databases">
        <title>Tapping the CABI collections for fungal endophytes: first genome assemblies for Collariella, Neodidymelliopsis, Ascochyta clinopodiicola, Didymella pomorum, Didymosphaeria variabile, Neocosmospora piperis and Neocucurbitaria cava.</title>
        <authorList>
            <person name="Hill R."/>
        </authorList>
    </citation>
    <scope>NUCLEOTIDE SEQUENCE</scope>
    <source>
        <strain evidence="2">IMI 360193</strain>
    </source>
</reference>
<evidence type="ECO:0000313" key="3">
    <source>
        <dbReference type="Proteomes" id="UP001140562"/>
    </source>
</evidence>
<dbReference type="Proteomes" id="UP001140562">
    <property type="component" value="Unassembled WGS sequence"/>
</dbReference>
<gene>
    <name evidence="2" type="ORF">N0V87_009704</name>
</gene>
<dbReference type="AlphaFoldDB" id="A0A9W9BW10"/>
<dbReference type="OrthoDB" id="3791185at2759"/>
<keyword evidence="3" id="KW-1185">Reference proteome</keyword>
<evidence type="ECO:0000313" key="2">
    <source>
        <dbReference type="EMBL" id="KAJ4330769.1"/>
    </source>
</evidence>
<protein>
    <submittedName>
        <fullName evidence="2">Uncharacterized protein</fullName>
    </submittedName>
</protein>
<feature type="region of interest" description="Disordered" evidence="1">
    <location>
        <begin position="122"/>
        <end position="158"/>
    </location>
</feature>
<proteinExistence type="predicted"/>
<name>A0A9W9BW10_9PLEO</name>
<accession>A0A9W9BW10</accession>
<feature type="compositionally biased region" description="Acidic residues" evidence="1">
    <location>
        <begin position="124"/>
        <end position="140"/>
    </location>
</feature>
<feature type="compositionally biased region" description="Polar residues" evidence="1">
    <location>
        <begin position="25"/>
        <end position="57"/>
    </location>
</feature>
<comment type="caution">
    <text evidence="2">The sequence shown here is derived from an EMBL/GenBank/DDBJ whole genome shotgun (WGS) entry which is preliminary data.</text>
</comment>
<evidence type="ECO:0000256" key="1">
    <source>
        <dbReference type="SAM" id="MobiDB-lite"/>
    </source>
</evidence>
<dbReference type="EMBL" id="JAPEUV010000178">
    <property type="protein sequence ID" value="KAJ4330769.1"/>
    <property type="molecule type" value="Genomic_DNA"/>
</dbReference>
<feature type="region of interest" description="Disordered" evidence="1">
    <location>
        <begin position="1"/>
        <end position="70"/>
    </location>
</feature>
<sequence>MGKAARRVSSWTPPPPSPLSKEFSTNVTPPEQSSLPKLTMQEDTPTPTHPSRVNSIVKTYVPSPASSSADPISQYMAKLSDEQRDAITELIAATKEPLSSAIDALIACEWDVLEAVTVFGGDARDEDEDDDIGNDTDGVQEDPREQRNAALGTRSRRDPDVRHWWTKEEEKQLYEEYSTSSERVMLLRQRLYNHNQDWPQNPRNAVFEPITLQFSPSSPNTHTIPKFMSPYEDRKLWYTGFMGP</sequence>